<dbReference type="HOGENOM" id="CLU_034860_2_1_1"/>
<protein>
    <submittedName>
        <fullName evidence="1">Glycosyltransferase family 8 protein</fullName>
    </submittedName>
</protein>
<proteinExistence type="predicted"/>
<accession>G2QCR3</accession>
<dbReference type="SUPFAM" id="SSF53448">
    <property type="entry name" value="Nucleotide-diphospho-sugar transferases"/>
    <property type="match status" value="1"/>
</dbReference>
<organism evidence="1 2">
    <name type="scientific">Thermothelomyces thermophilus (strain ATCC 42464 / BCRC 31852 / DSM 1799)</name>
    <name type="common">Sporotrichum thermophile</name>
    <dbReference type="NCBI Taxonomy" id="573729"/>
    <lineage>
        <taxon>Eukaryota</taxon>
        <taxon>Fungi</taxon>
        <taxon>Dikarya</taxon>
        <taxon>Ascomycota</taxon>
        <taxon>Pezizomycotina</taxon>
        <taxon>Sordariomycetes</taxon>
        <taxon>Sordariomycetidae</taxon>
        <taxon>Sordariales</taxon>
        <taxon>Chaetomiaceae</taxon>
        <taxon>Thermothelomyces</taxon>
    </lineage>
</organism>
<keyword evidence="2" id="KW-1185">Reference proteome</keyword>
<dbReference type="STRING" id="573729.G2QCR3"/>
<dbReference type="InParanoid" id="G2QCR3"/>
<dbReference type="PANTHER" id="PTHR11183">
    <property type="entry name" value="GLYCOGENIN SUBFAMILY MEMBER"/>
    <property type="match status" value="1"/>
</dbReference>
<dbReference type="Gene3D" id="3.90.550.10">
    <property type="entry name" value="Spore Coat Polysaccharide Biosynthesis Protein SpsA, Chain A"/>
    <property type="match status" value="1"/>
</dbReference>
<dbReference type="OMA" id="VPKPWIN"/>
<dbReference type="RefSeq" id="XP_003663430.1">
    <property type="nucleotide sequence ID" value="XM_003663382.1"/>
</dbReference>
<sequence length="415" mass="47480">MMLARYFSSSWQRFSSYSPVNGNVPPVTDDNRSGPRKTAARNCPTVADILSSRRLRICLPIAVILLILVVSGHRYDALARIPSGWAKGGASSNEQTTAPAPAVDSIVDASKVDWSRFAYTQYVTDSHYLCNSVMLFERLQHVGSRADRVLMYPSYMYDPNAAWDGVVSDNARLVMKARDEYGAQLVPIEVQHRDVGDKTWAESFTKLLAFNQTQYDRVLSLDSDSVVLQNMDELFLLPPCPMAMPRAYWLYPETKMLTSSLMLLQPSAAEFARVMERVSQAARSDYDMEIINYLYADSAMVLPHRIYQLLVGEYVREPDQHAAYLGNDREEWDAVAVFNEAKYLHWSDWPLPKPWLDIPEKARLDREPKCHMRNGVESCAERDLWNGFYQDFAERRKRVCGSVPGERSHRLRRRG</sequence>
<dbReference type="InterPro" id="IPR050587">
    <property type="entry name" value="GNT1/Glycosyltrans_8"/>
</dbReference>
<evidence type="ECO:0000313" key="1">
    <source>
        <dbReference type="EMBL" id="AEO58185.1"/>
    </source>
</evidence>
<dbReference type="Proteomes" id="UP000007322">
    <property type="component" value="Chromosome 3"/>
</dbReference>
<dbReference type="eggNOG" id="KOG1950">
    <property type="taxonomic scope" value="Eukaryota"/>
</dbReference>
<reference evidence="1 2" key="1">
    <citation type="journal article" date="2011" name="Nat. Biotechnol.">
        <title>Comparative genomic analysis of the thermophilic biomass-degrading fungi Myceliophthora thermophila and Thielavia terrestris.</title>
        <authorList>
            <person name="Berka R.M."/>
            <person name="Grigoriev I.V."/>
            <person name="Otillar R."/>
            <person name="Salamov A."/>
            <person name="Grimwood J."/>
            <person name="Reid I."/>
            <person name="Ishmael N."/>
            <person name="John T."/>
            <person name="Darmond C."/>
            <person name="Moisan M.-C."/>
            <person name="Henrissat B."/>
            <person name="Coutinho P.M."/>
            <person name="Lombard V."/>
            <person name="Natvig D.O."/>
            <person name="Lindquist E."/>
            <person name="Schmutz J."/>
            <person name="Lucas S."/>
            <person name="Harris P."/>
            <person name="Powlowski J."/>
            <person name="Bellemare A."/>
            <person name="Taylor D."/>
            <person name="Butler G."/>
            <person name="de Vries R.P."/>
            <person name="Allijn I.E."/>
            <person name="van den Brink J."/>
            <person name="Ushinsky S."/>
            <person name="Storms R."/>
            <person name="Powell A.J."/>
            <person name="Paulsen I.T."/>
            <person name="Elbourne L.D.H."/>
            <person name="Baker S.E."/>
            <person name="Magnuson J."/>
            <person name="LaBoissiere S."/>
            <person name="Clutterbuck A.J."/>
            <person name="Martinez D."/>
            <person name="Wogulis M."/>
            <person name="de Leon A.L."/>
            <person name="Rey M.W."/>
            <person name="Tsang A."/>
        </authorList>
    </citation>
    <scope>NUCLEOTIDE SEQUENCE [LARGE SCALE GENOMIC DNA]</scope>
    <source>
        <strain evidence="2">ATCC 42464 / BCRC 31852 / DSM 1799</strain>
    </source>
</reference>
<dbReference type="InterPro" id="IPR029044">
    <property type="entry name" value="Nucleotide-diphossugar_trans"/>
</dbReference>
<gene>
    <name evidence="1" type="ORF">MYCTH_2305375</name>
</gene>
<dbReference type="GeneID" id="11509386"/>
<keyword evidence="1" id="KW-0808">Transferase</keyword>
<dbReference type="FunCoup" id="G2QCR3">
    <property type="interactions" value="12"/>
</dbReference>
<name>G2QCR3_THET4</name>
<evidence type="ECO:0000313" key="2">
    <source>
        <dbReference type="Proteomes" id="UP000007322"/>
    </source>
</evidence>
<dbReference type="AlphaFoldDB" id="G2QCR3"/>
<dbReference type="VEuPathDB" id="FungiDB:MYCTH_2305375"/>
<dbReference type="EMBL" id="CP003004">
    <property type="protein sequence ID" value="AEO58185.1"/>
    <property type="molecule type" value="Genomic_DNA"/>
</dbReference>
<dbReference type="OrthoDB" id="2014201at2759"/>
<dbReference type="GO" id="GO:0016740">
    <property type="term" value="F:transferase activity"/>
    <property type="evidence" value="ECO:0007669"/>
    <property type="project" value="UniProtKB-KW"/>
</dbReference>
<dbReference type="KEGG" id="mtm:MYCTH_2305375"/>